<evidence type="ECO:0000256" key="3">
    <source>
        <dbReference type="ARBA" id="ARBA00023125"/>
    </source>
</evidence>
<reference evidence="7 8" key="1">
    <citation type="journal article" date="2023" name="G3 (Bethesda)">
        <title>A haplotype-resolved chromosome-scale genome for Quercus rubra L. provides insights into the genetics of adaptive traits for red oak species.</title>
        <authorList>
            <person name="Kapoor B."/>
            <person name="Jenkins J."/>
            <person name="Schmutz J."/>
            <person name="Zhebentyayeva T."/>
            <person name="Kuelheim C."/>
            <person name="Coggeshall M."/>
            <person name="Heim C."/>
            <person name="Lasky J.R."/>
            <person name="Leites L."/>
            <person name="Islam-Faridi N."/>
            <person name="Romero-Severson J."/>
            <person name="DeLeo V.L."/>
            <person name="Lucas S.M."/>
            <person name="Lazic D."/>
            <person name="Gailing O."/>
            <person name="Carlson J."/>
            <person name="Staton M."/>
        </authorList>
    </citation>
    <scope>NUCLEOTIDE SEQUENCE [LARGE SCALE GENOMIC DNA]</scope>
    <source>
        <strain evidence="7">Pseudo-F2</strain>
    </source>
</reference>
<dbReference type="PROSITE" id="PS50863">
    <property type="entry name" value="B3"/>
    <property type="match status" value="1"/>
</dbReference>
<dbReference type="GO" id="GO:0003677">
    <property type="term" value="F:DNA binding"/>
    <property type="evidence" value="ECO:0007669"/>
    <property type="project" value="UniProtKB-KW"/>
</dbReference>
<dbReference type="CDD" id="cd10017">
    <property type="entry name" value="B3_DNA"/>
    <property type="match status" value="1"/>
</dbReference>
<dbReference type="EMBL" id="JAXUIC010000009">
    <property type="protein sequence ID" value="KAK4573099.1"/>
    <property type="molecule type" value="Genomic_DNA"/>
</dbReference>
<dbReference type="PANTHER" id="PTHR31391:SF143">
    <property type="entry name" value="B3 DNA-BINDING DOMAIN PROTEIN"/>
    <property type="match status" value="1"/>
</dbReference>
<dbReference type="Gene3D" id="2.40.330.10">
    <property type="entry name" value="DNA-binding pseudobarrel domain"/>
    <property type="match status" value="1"/>
</dbReference>
<sequence length="139" mass="16094">MAFFLKESSFLTFHGKKYDPTFDWHDEDGLLQDPRTHAPYCHVDTKSLPRDIINYLLRDGFTKDYTKASILTVKLQVVDRLWPVKLYVYKRSVGSSCVVSIGWSAFARENSLRVGDVCVFELIMRDGVVLNVHIFRCLD</sequence>
<evidence type="ECO:0000313" key="8">
    <source>
        <dbReference type="Proteomes" id="UP001324115"/>
    </source>
</evidence>
<accession>A0AAN7ELD8</accession>
<dbReference type="InterPro" id="IPR003340">
    <property type="entry name" value="B3_DNA-bd"/>
</dbReference>
<proteinExistence type="predicted"/>
<gene>
    <name evidence="7" type="ORF">RGQ29_031179</name>
</gene>
<dbReference type="PANTHER" id="PTHR31391">
    <property type="entry name" value="B3 DOMAIN-CONTAINING PROTEIN OS11G0197600-RELATED"/>
    <property type="match status" value="1"/>
</dbReference>
<dbReference type="SMART" id="SM01019">
    <property type="entry name" value="B3"/>
    <property type="match status" value="1"/>
</dbReference>
<evidence type="ECO:0000256" key="4">
    <source>
        <dbReference type="ARBA" id="ARBA00023163"/>
    </source>
</evidence>
<comment type="subcellular location">
    <subcellularLocation>
        <location evidence="1">Nucleus</location>
    </subcellularLocation>
</comment>
<organism evidence="7 8">
    <name type="scientific">Quercus rubra</name>
    <name type="common">Northern red oak</name>
    <name type="synonym">Quercus borealis</name>
    <dbReference type="NCBI Taxonomy" id="3512"/>
    <lineage>
        <taxon>Eukaryota</taxon>
        <taxon>Viridiplantae</taxon>
        <taxon>Streptophyta</taxon>
        <taxon>Embryophyta</taxon>
        <taxon>Tracheophyta</taxon>
        <taxon>Spermatophyta</taxon>
        <taxon>Magnoliopsida</taxon>
        <taxon>eudicotyledons</taxon>
        <taxon>Gunneridae</taxon>
        <taxon>Pentapetalae</taxon>
        <taxon>rosids</taxon>
        <taxon>fabids</taxon>
        <taxon>Fagales</taxon>
        <taxon>Fagaceae</taxon>
        <taxon>Quercus</taxon>
    </lineage>
</organism>
<dbReference type="AlphaFoldDB" id="A0AAN7ELD8"/>
<keyword evidence="4" id="KW-0804">Transcription</keyword>
<evidence type="ECO:0000256" key="5">
    <source>
        <dbReference type="ARBA" id="ARBA00023242"/>
    </source>
</evidence>
<dbReference type="SUPFAM" id="SSF101936">
    <property type="entry name" value="DNA-binding pseudobarrel domain"/>
    <property type="match status" value="1"/>
</dbReference>
<evidence type="ECO:0000256" key="1">
    <source>
        <dbReference type="ARBA" id="ARBA00004123"/>
    </source>
</evidence>
<protein>
    <recommendedName>
        <fullName evidence="6">TF-B3 domain-containing protein</fullName>
    </recommendedName>
</protein>
<feature type="domain" description="TF-B3" evidence="6">
    <location>
        <begin position="80"/>
        <end position="138"/>
    </location>
</feature>
<dbReference type="InterPro" id="IPR044837">
    <property type="entry name" value="REM16-like"/>
</dbReference>
<keyword evidence="2" id="KW-0805">Transcription regulation</keyword>
<dbReference type="InterPro" id="IPR015300">
    <property type="entry name" value="DNA-bd_pseudobarrel_sf"/>
</dbReference>
<dbReference type="GO" id="GO:0005634">
    <property type="term" value="C:nucleus"/>
    <property type="evidence" value="ECO:0007669"/>
    <property type="project" value="UniProtKB-SubCell"/>
</dbReference>
<evidence type="ECO:0000313" key="7">
    <source>
        <dbReference type="EMBL" id="KAK4573099.1"/>
    </source>
</evidence>
<keyword evidence="8" id="KW-1185">Reference proteome</keyword>
<name>A0AAN7ELD8_QUERU</name>
<evidence type="ECO:0000259" key="6">
    <source>
        <dbReference type="PROSITE" id="PS50863"/>
    </source>
</evidence>
<dbReference type="Proteomes" id="UP001324115">
    <property type="component" value="Unassembled WGS sequence"/>
</dbReference>
<keyword evidence="5" id="KW-0539">Nucleus</keyword>
<keyword evidence="3" id="KW-0238">DNA-binding</keyword>
<comment type="caution">
    <text evidence="7">The sequence shown here is derived from an EMBL/GenBank/DDBJ whole genome shotgun (WGS) entry which is preliminary data.</text>
</comment>
<evidence type="ECO:0000256" key="2">
    <source>
        <dbReference type="ARBA" id="ARBA00023015"/>
    </source>
</evidence>
<dbReference type="Pfam" id="PF02362">
    <property type="entry name" value="B3"/>
    <property type="match status" value="1"/>
</dbReference>